<keyword evidence="5" id="KW-1185">Reference proteome</keyword>
<evidence type="ECO:0000313" key="4">
    <source>
        <dbReference type="EMBL" id="MFG6416504.1"/>
    </source>
</evidence>
<evidence type="ECO:0000256" key="1">
    <source>
        <dbReference type="SAM" id="SignalP"/>
    </source>
</evidence>
<dbReference type="Pfam" id="PF08386">
    <property type="entry name" value="Abhydrolase_4"/>
    <property type="match status" value="1"/>
</dbReference>
<dbReference type="InterPro" id="IPR000073">
    <property type="entry name" value="AB_hydrolase_1"/>
</dbReference>
<gene>
    <name evidence="4" type="ORF">ACG02S_21650</name>
</gene>
<feature type="chain" id="PRO_5045223235" evidence="1">
    <location>
        <begin position="21"/>
        <end position="482"/>
    </location>
</feature>
<sequence length="482" mass="51594">MHSRLASTLLGLLLACAAAAAPPPPLTELREEPLVARDGSVLQLTRARVRVPESHALPDGRQIELAVVRIRRGDAPTGSPQVLLAGGPGDSGVRVALELARQGGAALAEVFDGDLIGIDQRGTGGSLPNLRTAVRYAFPLDQPGSAPSWLRRAEQASRAVAAEMRARGIDLQAYNTEESADDIDAVRQALAVTRWTLWGRSYGSHLALATARRHPDGIERLVLVSPEGPDHTWKLPSQTDAVLQRIAERAGAPDMVAQLREATARLTRAPVRLEVPDPATGLSTVLVLGALDLQWTIAQVIGDPRALATLPAAAREMITGDFRRIAPLALQLRRQAGVGSAMKAMMDLASHASADRLARIDREAPGAVLGDTMNWPSRHLHAAWQARPLPDVFRQPVGVAVPTLLLAGDLDARTPVENAREIAAALPDARVLVVENAAHQFDLFGQPPLRRLLARFLRGDGDLPKRVTLPPLRFAGLAPARP</sequence>
<protein>
    <submittedName>
        <fullName evidence="4">Alpha/beta fold hydrolase</fullName>
    </submittedName>
</protein>
<dbReference type="SUPFAM" id="SSF53474">
    <property type="entry name" value="alpha/beta-Hydrolases"/>
    <property type="match status" value="1"/>
</dbReference>
<keyword evidence="4" id="KW-0378">Hydrolase</keyword>
<organism evidence="4 5">
    <name type="scientific">Pelomonas dachongensis</name>
    <dbReference type="NCBI Taxonomy" id="3299029"/>
    <lineage>
        <taxon>Bacteria</taxon>
        <taxon>Pseudomonadati</taxon>
        <taxon>Pseudomonadota</taxon>
        <taxon>Betaproteobacteria</taxon>
        <taxon>Burkholderiales</taxon>
        <taxon>Sphaerotilaceae</taxon>
        <taxon>Roseateles</taxon>
    </lineage>
</organism>
<dbReference type="PROSITE" id="PS51257">
    <property type="entry name" value="PROKAR_LIPOPROTEIN"/>
    <property type="match status" value="1"/>
</dbReference>
<accession>A0ABW7ESL3</accession>
<keyword evidence="1" id="KW-0732">Signal</keyword>
<dbReference type="InterPro" id="IPR013595">
    <property type="entry name" value="Pept_S33_TAP-like_C"/>
</dbReference>
<feature type="domain" description="Peptidase S33 tripeptidyl aminopeptidase-like C-terminal" evidence="3">
    <location>
        <begin position="382"/>
        <end position="466"/>
    </location>
</feature>
<feature type="domain" description="AB hydrolase-1" evidence="2">
    <location>
        <begin position="83"/>
        <end position="233"/>
    </location>
</feature>
<dbReference type="PANTHER" id="PTHR43798">
    <property type="entry name" value="MONOACYLGLYCEROL LIPASE"/>
    <property type="match status" value="1"/>
</dbReference>
<dbReference type="RefSeq" id="WP_394472565.1">
    <property type="nucleotide sequence ID" value="NZ_JBIGHY010000009.1"/>
</dbReference>
<evidence type="ECO:0000313" key="5">
    <source>
        <dbReference type="Proteomes" id="UP001606300"/>
    </source>
</evidence>
<dbReference type="InterPro" id="IPR050266">
    <property type="entry name" value="AB_hydrolase_sf"/>
</dbReference>
<dbReference type="Pfam" id="PF00561">
    <property type="entry name" value="Abhydrolase_1"/>
    <property type="match status" value="1"/>
</dbReference>
<dbReference type="Gene3D" id="3.40.50.1820">
    <property type="entry name" value="alpha/beta hydrolase"/>
    <property type="match status" value="1"/>
</dbReference>
<evidence type="ECO:0000259" key="2">
    <source>
        <dbReference type="Pfam" id="PF00561"/>
    </source>
</evidence>
<evidence type="ECO:0000259" key="3">
    <source>
        <dbReference type="Pfam" id="PF08386"/>
    </source>
</evidence>
<proteinExistence type="predicted"/>
<feature type="signal peptide" evidence="1">
    <location>
        <begin position="1"/>
        <end position="20"/>
    </location>
</feature>
<dbReference type="Proteomes" id="UP001606300">
    <property type="component" value="Unassembled WGS sequence"/>
</dbReference>
<dbReference type="EMBL" id="JBIGHY010000009">
    <property type="protein sequence ID" value="MFG6416504.1"/>
    <property type="molecule type" value="Genomic_DNA"/>
</dbReference>
<name>A0ABW7ESL3_9BURK</name>
<dbReference type="GO" id="GO:0016787">
    <property type="term" value="F:hydrolase activity"/>
    <property type="evidence" value="ECO:0007669"/>
    <property type="project" value="UniProtKB-KW"/>
</dbReference>
<dbReference type="PANTHER" id="PTHR43798:SF27">
    <property type="entry name" value="HYDROLASE ALPHA_BETA HYDROLASE FOLD FAMILY"/>
    <property type="match status" value="1"/>
</dbReference>
<dbReference type="InterPro" id="IPR029058">
    <property type="entry name" value="AB_hydrolase_fold"/>
</dbReference>
<comment type="caution">
    <text evidence="4">The sequence shown here is derived from an EMBL/GenBank/DDBJ whole genome shotgun (WGS) entry which is preliminary data.</text>
</comment>
<reference evidence="4 5" key="1">
    <citation type="submission" date="2024-09" db="EMBL/GenBank/DDBJ databases">
        <title>Novel species of the genus Pelomonas and Roseateles isolated from streams.</title>
        <authorList>
            <person name="Lu H."/>
        </authorList>
    </citation>
    <scope>NUCLEOTIDE SEQUENCE [LARGE SCALE GENOMIC DNA]</scope>
    <source>
        <strain evidence="4 5">DC23W</strain>
    </source>
</reference>